<sequence>MGTESIDIATFEEAEEGEFSGRGATERVVRFLAENDRRAWKATAIAEHADVDPDSVSTLLTRLRNRGLVRHKEPYWAITDDRDRVANAYRLHEATERYDERYGEEDSADWRPLDRGTDE</sequence>
<evidence type="ECO:0000256" key="1">
    <source>
        <dbReference type="SAM" id="MobiDB-lite"/>
    </source>
</evidence>
<dbReference type="RefSeq" id="WP_267622946.1">
    <property type="nucleotide sequence ID" value="NZ_JAODIW010000006.1"/>
</dbReference>
<dbReference type="InterPro" id="IPR036390">
    <property type="entry name" value="WH_DNA-bd_sf"/>
</dbReference>
<feature type="region of interest" description="Disordered" evidence="1">
    <location>
        <begin position="96"/>
        <end position="119"/>
    </location>
</feature>
<proteinExistence type="predicted"/>
<organism evidence="2 3">
    <name type="scientific">Halobium salinum</name>
    <dbReference type="NCBI Taxonomy" id="1364940"/>
    <lineage>
        <taxon>Archaea</taxon>
        <taxon>Methanobacteriati</taxon>
        <taxon>Methanobacteriota</taxon>
        <taxon>Stenosarchaea group</taxon>
        <taxon>Halobacteria</taxon>
        <taxon>Halobacteriales</taxon>
        <taxon>Haloferacaceae</taxon>
        <taxon>Halobium</taxon>
    </lineage>
</organism>
<dbReference type="AlphaFoldDB" id="A0ABD5PEU9"/>
<dbReference type="Proteomes" id="UP001595921">
    <property type="component" value="Unassembled WGS sequence"/>
</dbReference>
<dbReference type="EMBL" id="JBHSDS010000008">
    <property type="protein sequence ID" value="MFC4359172.1"/>
    <property type="molecule type" value="Genomic_DNA"/>
</dbReference>
<evidence type="ECO:0000313" key="2">
    <source>
        <dbReference type="EMBL" id="MFC4359172.1"/>
    </source>
</evidence>
<dbReference type="InterPro" id="IPR036388">
    <property type="entry name" value="WH-like_DNA-bd_sf"/>
</dbReference>
<comment type="caution">
    <text evidence="2">The sequence shown here is derived from an EMBL/GenBank/DDBJ whole genome shotgun (WGS) entry which is preliminary data.</text>
</comment>
<feature type="compositionally biased region" description="Basic and acidic residues" evidence="1">
    <location>
        <begin position="108"/>
        <end position="119"/>
    </location>
</feature>
<protein>
    <submittedName>
        <fullName evidence="2">MarR family transcriptional regulator</fullName>
    </submittedName>
</protein>
<reference evidence="2 3" key="1">
    <citation type="journal article" date="2019" name="Int. J. Syst. Evol. Microbiol.">
        <title>The Global Catalogue of Microorganisms (GCM) 10K type strain sequencing project: providing services to taxonomists for standard genome sequencing and annotation.</title>
        <authorList>
            <consortium name="The Broad Institute Genomics Platform"/>
            <consortium name="The Broad Institute Genome Sequencing Center for Infectious Disease"/>
            <person name="Wu L."/>
            <person name="Ma J."/>
        </authorList>
    </citation>
    <scope>NUCLEOTIDE SEQUENCE [LARGE SCALE GENOMIC DNA]</scope>
    <source>
        <strain evidence="2 3">CGMCC 1.12553</strain>
    </source>
</reference>
<gene>
    <name evidence="2" type="ORF">ACFO0N_14590</name>
</gene>
<keyword evidence="3" id="KW-1185">Reference proteome</keyword>
<evidence type="ECO:0000313" key="3">
    <source>
        <dbReference type="Proteomes" id="UP001595921"/>
    </source>
</evidence>
<name>A0ABD5PEU9_9EURY</name>
<accession>A0ABD5PEU9</accession>
<dbReference type="SUPFAM" id="SSF46785">
    <property type="entry name" value="Winged helix' DNA-binding domain"/>
    <property type="match status" value="1"/>
</dbReference>
<dbReference type="Gene3D" id="1.10.10.10">
    <property type="entry name" value="Winged helix-like DNA-binding domain superfamily/Winged helix DNA-binding domain"/>
    <property type="match status" value="1"/>
</dbReference>